<evidence type="ECO:0000313" key="5">
    <source>
        <dbReference type="EMBL" id="ROU06495.1"/>
    </source>
</evidence>
<feature type="region of interest" description="Disordered" evidence="1">
    <location>
        <begin position="421"/>
        <end position="440"/>
    </location>
</feature>
<comment type="caution">
    <text evidence="5">The sequence shown here is derived from an EMBL/GenBank/DDBJ whole genome shotgun (WGS) entry which is preliminary data.</text>
</comment>
<reference evidence="5 6" key="1">
    <citation type="submission" date="2018-10" db="EMBL/GenBank/DDBJ databases">
        <title>The genome of Lysobacter enzymogenes OH11.</title>
        <authorList>
            <person name="Liu F."/>
            <person name="Zhao Y."/>
            <person name="Qian G."/>
            <person name="Chen Y."/>
            <person name="Xu H."/>
        </authorList>
    </citation>
    <scope>NUCLEOTIDE SEQUENCE [LARGE SCALE GENOMIC DNA]</scope>
    <source>
        <strain evidence="5 6">OH11</strain>
    </source>
</reference>
<dbReference type="InterPro" id="IPR047589">
    <property type="entry name" value="DUF11_rpt"/>
</dbReference>
<feature type="compositionally biased region" description="Low complexity" evidence="1">
    <location>
        <begin position="970"/>
        <end position="981"/>
    </location>
</feature>
<feature type="domain" description="DUF11" evidence="3">
    <location>
        <begin position="76"/>
        <end position="178"/>
    </location>
</feature>
<accession>A0A3N2RGC5</accession>
<proteinExistence type="predicted"/>
<feature type="compositionally biased region" description="Polar residues" evidence="1">
    <location>
        <begin position="427"/>
        <end position="436"/>
    </location>
</feature>
<keyword evidence="2" id="KW-0732">Signal</keyword>
<feature type="region of interest" description="Disordered" evidence="1">
    <location>
        <begin position="1531"/>
        <end position="1586"/>
    </location>
</feature>
<dbReference type="InterPro" id="IPR013783">
    <property type="entry name" value="Ig-like_fold"/>
</dbReference>
<feature type="region of interest" description="Disordered" evidence="1">
    <location>
        <begin position="300"/>
        <end position="320"/>
    </location>
</feature>
<feature type="domain" description="DUF11" evidence="3">
    <location>
        <begin position="204"/>
        <end position="309"/>
    </location>
</feature>
<feature type="compositionally biased region" description="Polar residues" evidence="1">
    <location>
        <begin position="606"/>
        <end position="618"/>
    </location>
</feature>
<evidence type="ECO:0000313" key="6">
    <source>
        <dbReference type="Proteomes" id="UP000275910"/>
    </source>
</evidence>
<evidence type="ECO:0000259" key="4">
    <source>
        <dbReference type="Pfam" id="PF19076"/>
    </source>
</evidence>
<evidence type="ECO:0000259" key="3">
    <source>
        <dbReference type="Pfam" id="PF01345"/>
    </source>
</evidence>
<feature type="region of interest" description="Disordered" evidence="1">
    <location>
        <begin position="531"/>
        <end position="623"/>
    </location>
</feature>
<feature type="domain" description="DUF11" evidence="3">
    <location>
        <begin position="447"/>
        <end position="557"/>
    </location>
</feature>
<feature type="domain" description="CshA" evidence="4">
    <location>
        <begin position="1069"/>
        <end position="1155"/>
    </location>
</feature>
<protein>
    <submittedName>
        <fullName evidence="5">DUF11 domain-containing protein</fullName>
    </submittedName>
</protein>
<dbReference type="Proteomes" id="UP000275910">
    <property type="component" value="Unassembled WGS sequence"/>
</dbReference>
<feature type="compositionally biased region" description="Low complexity" evidence="1">
    <location>
        <begin position="874"/>
        <end position="888"/>
    </location>
</feature>
<feature type="domain" description="DUF11" evidence="3">
    <location>
        <begin position="330"/>
        <end position="439"/>
    </location>
</feature>
<dbReference type="InterPro" id="IPR051172">
    <property type="entry name" value="Chlamydia_OmcB"/>
</dbReference>
<dbReference type="PANTHER" id="PTHR34819">
    <property type="entry name" value="LARGE CYSTEINE-RICH PERIPLASMIC PROTEIN OMCB"/>
    <property type="match status" value="1"/>
</dbReference>
<feature type="signal peptide" evidence="2">
    <location>
        <begin position="1"/>
        <end position="33"/>
    </location>
</feature>
<dbReference type="PANTHER" id="PTHR34819:SF3">
    <property type="entry name" value="CELL SURFACE PROTEIN"/>
    <property type="match status" value="1"/>
</dbReference>
<feature type="compositionally biased region" description="Low complexity" evidence="1">
    <location>
        <begin position="531"/>
        <end position="551"/>
    </location>
</feature>
<dbReference type="RefSeq" id="WP_123647924.1">
    <property type="nucleotide sequence ID" value="NZ_RCTY01000033.1"/>
</dbReference>
<dbReference type="Gene3D" id="2.60.40.3440">
    <property type="match status" value="2"/>
</dbReference>
<dbReference type="EMBL" id="RCTY01000033">
    <property type="protein sequence ID" value="ROU06495.1"/>
    <property type="molecule type" value="Genomic_DNA"/>
</dbReference>
<organism evidence="5 6">
    <name type="scientific">Lysobacter enzymogenes</name>
    <dbReference type="NCBI Taxonomy" id="69"/>
    <lineage>
        <taxon>Bacteria</taxon>
        <taxon>Pseudomonadati</taxon>
        <taxon>Pseudomonadota</taxon>
        <taxon>Gammaproteobacteria</taxon>
        <taxon>Lysobacterales</taxon>
        <taxon>Lysobacteraceae</taxon>
        <taxon>Lysobacter</taxon>
    </lineage>
</organism>
<dbReference type="InterPro" id="IPR026395">
    <property type="entry name" value="CshA_fibril"/>
</dbReference>
<feature type="region of interest" description="Disordered" evidence="1">
    <location>
        <begin position="970"/>
        <end position="991"/>
    </location>
</feature>
<dbReference type="Gene3D" id="2.60.40.10">
    <property type="entry name" value="Immunoglobulins"/>
    <property type="match status" value="2"/>
</dbReference>
<dbReference type="Pfam" id="PF01345">
    <property type="entry name" value="DUF11"/>
    <property type="match status" value="5"/>
</dbReference>
<feature type="region of interest" description="Disordered" evidence="1">
    <location>
        <begin position="874"/>
        <end position="896"/>
    </location>
</feature>
<gene>
    <name evidence="5" type="ORF">D9T17_13670</name>
</gene>
<dbReference type="Pfam" id="PF17963">
    <property type="entry name" value="Big_9"/>
    <property type="match status" value="2"/>
</dbReference>
<sequence length="1586" mass="157510">MNSHAASKPLRWFGRMLGALLCAAALASPPAGAQTVTNTATVAAPANGVDPTPGNNSASDTDTVLAPQLTMAKSHTGNFTVGSNGTYTLTVSNTSTAADGAPTSGTITIADTLPTGLAFVSGTGTGWTCSASGQVVTCTSTTPIAVGASSAVTLTVSVGNAAVGTATNTARVSGGNDPTCPAAPATAAARCSASDPTQVAGAADLSLSKTVDNPNAAIGSDVTFTLTVANAGPSDASNVVVTDQLPAGFAFVSSTGAGNYDAGTGVWQAGTIAAGASASRSIVATVNAAGSHVNNAEVASVDQHDPDSTPGDGSGDDFGSATVAPSISADIATTKTLTTAGPYRAGQTVSFNIVVTNNGPSPASNIAVADTPTNLTLGAVGGACSALPCTIASLAAGASATITVAGTIGIDGAFSNAATATLPAGQTDPTPGNNTGTASSTAAPAADVAVQKTLTTAGVIVAGQSVTYQIVATNHGPSVATGFVLADTPSNIAITAVSGAGCAAFPCTLGSIPVNGSARVTVTATVGATGGAFNNTATATAPAGTTDPVPANNSDDAPATAGARPINANPDTPPAVNGGSGGTTASVVANDTLGGQPVTVGAGGNATLTPGTSPNPGLTMNPDGTIAVAPGTPAGTYTYPYTICEVANPTNCATSNATVTVNPSDLVANPDDYSATPINGAGGGSTPSVLGNDTINGQPVSVGSGGNATLTPGASPNPGLTMNPNGTIAVAPGTPAGIYTYPYTVCERLNPSNCRTTTATVAVGAAPIVANPDDYTGTPINGGSGGRTPSVVGNDTINGQPVAVGSGGNATLRPGTSPNPGLSMNPDGTIAVAVGTPAGTYTYPYTVCEVLNPSNCSTSQATVVVTAAPLVATPDTPTTPQNTPATTPVLSNDTLNGQPIDPSKVTLTVPTPPTHGTVTVNPDGTITYTPNPNFSGTDTYTYQVCETLNPSNCTTATVTVTVQPNQVTATDDTVDTPANTPRTIPVLGNDTTTGAPLDPASVTFPTPPAHGTVVLNPDGTVTYTPTPGYLGDDSFVYQVCDHSTPTPVCDTATATIRVTGSPPVANPDNEDVATGSAGEPLVIAVLGNDTDPDNNIDPGSLLLVGAGGDGKTLTVPGEGVWTVNPNGTLTFVPAPGFIGEATPVQYTIGDTTGLRSNPTTVRANILGNVRLRIVKTAQPRDVRIGDLVRYTLSIENVGDADAVDATVIDTPPPGFSYVSGSLSVADRDGAGRQTGNYPIRVDRIDIARGERATIAYLLRVGAGVRPGTHINRAIAQDNGATVSNIAQAEVRLVADPLLDESLILGTVFDDRDGDGWQDAATLDKAHVRGGFAPEAYVSGSTTIDRGDGPKPLSDASAPLLHGIDLGTLAGRASDADPAPVVTIAQTLREPRFTGDFALSGGDGVELRMDADGRSTVQRSGRAGKGLDAAAPRVERRVAQVEGGVRVEYAIYNDGVDERGIPGVRIASVEGLLIETDPFGRYHLEGIPGGPWERGRNFILKVDPATLPPGTVLTTANPLLRRITPGLPVRFDFGAKLPPQEPLRTPAPPGPVPDADAAGAGPGAAPAAPQDERDASAPTPRSQERTP</sequence>
<name>A0A3N2RGC5_LYSEN</name>
<dbReference type="InterPro" id="IPR001434">
    <property type="entry name" value="OmcB-like_DUF11"/>
</dbReference>
<feature type="chain" id="PRO_5018211001" evidence="2">
    <location>
        <begin position="34"/>
        <end position="1586"/>
    </location>
</feature>
<evidence type="ECO:0000256" key="1">
    <source>
        <dbReference type="SAM" id="MobiDB-lite"/>
    </source>
</evidence>
<feature type="compositionally biased region" description="Pro residues" evidence="1">
    <location>
        <begin position="1538"/>
        <end position="1551"/>
    </location>
</feature>
<feature type="domain" description="DUF11" evidence="3">
    <location>
        <begin position="1171"/>
        <end position="1277"/>
    </location>
</feature>
<evidence type="ECO:0000256" key="2">
    <source>
        <dbReference type="SAM" id="SignalP"/>
    </source>
</evidence>
<dbReference type="NCBIfam" id="TIGR01451">
    <property type="entry name" value="B_ant_repeat"/>
    <property type="match status" value="4"/>
</dbReference>
<dbReference type="Pfam" id="PF19076">
    <property type="entry name" value="CshA_repeat"/>
    <property type="match status" value="1"/>
</dbReference>
<feature type="compositionally biased region" description="Low complexity" evidence="1">
    <location>
        <begin position="1552"/>
        <end position="1568"/>
    </location>
</feature>